<accession>A0A0F9RCT2</accession>
<comment type="caution">
    <text evidence="1">The sequence shown here is derived from an EMBL/GenBank/DDBJ whole genome shotgun (WGS) entry which is preliminary data.</text>
</comment>
<dbReference type="EMBL" id="LAZR01000932">
    <property type="protein sequence ID" value="KKN54335.1"/>
    <property type="molecule type" value="Genomic_DNA"/>
</dbReference>
<evidence type="ECO:0000313" key="1">
    <source>
        <dbReference type="EMBL" id="KKN54335.1"/>
    </source>
</evidence>
<organism evidence="1">
    <name type="scientific">marine sediment metagenome</name>
    <dbReference type="NCBI Taxonomy" id="412755"/>
    <lineage>
        <taxon>unclassified sequences</taxon>
        <taxon>metagenomes</taxon>
        <taxon>ecological metagenomes</taxon>
    </lineage>
</organism>
<sequence length="85" mass="9928">MSLSEEVRALGHFDLESGVQEQLADQVAEIETLLLFRTRTLRWIAEFKPSRLKLMRQKAKACDTFITWARKELNPYMFNGGIERP</sequence>
<gene>
    <name evidence="1" type="ORF">LCGC14_0593130</name>
</gene>
<protein>
    <submittedName>
        <fullName evidence="1">Uncharacterized protein</fullName>
    </submittedName>
</protein>
<name>A0A0F9RCT2_9ZZZZ</name>
<dbReference type="AlphaFoldDB" id="A0A0F9RCT2"/>
<reference evidence="1" key="1">
    <citation type="journal article" date="2015" name="Nature">
        <title>Complex archaea that bridge the gap between prokaryotes and eukaryotes.</title>
        <authorList>
            <person name="Spang A."/>
            <person name="Saw J.H."/>
            <person name="Jorgensen S.L."/>
            <person name="Zaremba-Niedzwiedzka K."/>
            <person name="Martijn J."/>
            <person name="Lind A.E."/>
            <person name="van Eijk R."/>
            <person name="Schleper C."/>
            <person name="Guy L."/>
            <person name="Ettema T.J."/>
        </authorList>
    </citation>
    <scope>NUCLEOTIDE SEQUENCE</scope>
</reference>
<proteinExistence type="predicted"/>